<evidence type="ECO:0000256" key="6">
    <source>
        <dbReference type="SAM" id="Phobius"/>
    </source>
</evidence>
<keyword evidence="9" id="KW-1185">Reference proteome</keyword>
<feature type="transmembrane region" description="Helical" evidence="6">
    <location>
        <begin position="21"/>
        <end position="42"/>
    </location>
</feature>
<proteinExistence type="predicted"/>
<keyword evidence="2 6" id="KW-0812">Transmembrane</keyword>
<dbReference type="InterPro" id="IPR011020">
    <property type="entry name" value="HTTM-like"/>
</dbReference>
<feature type="transmembrane region" description="Helical" evidence="6">
    <location>
        <begin position="210"/>
        <end position="232"/>
    </location>
</feature>
<evidence type="ECO:0000256" key="4">
    <source>
        <dbReference type="ARBA" id="ARBA00023136"/>
    </source>
</evidence>
<comment type="caution">
    <text evidence="8">The sequence shown here is derived from an EMBL/GenBank/DDBJ whole genome shotgun (WGS) entry which is preliminary data.</text>
</comment>
<protein>
    <submittedName>
        <fullName evidence="8">HTTM domain-containing protein</fullName>
    </submittedName>
</protein>
<evidence type="ECO:0000259" key="7">
    <source>
        <dbReference type="SMART" id="SM00752"/>
    </source>
</evidence>
<name>A0ABD5VDV7_9EURY</name>
<feature type="transmembrane region" description="Helical" evidence="6">
    <location>
        <begin position="239"/>
        <end position="260"/>
    </location>
</feature>
<feature type="transmembrane region" description="Helical" evidence="6">
    <location>
        <begin position="169"/>
        <end position="190"/>
    </location>
</feature>
<dbReference type="Pfam" id="PF05090">
    <property type="entry name" value="HTTM"/>
    <property type="match status" value="1"/>
</dbReference>
<evidence type="ECO:0000313" key="8">
    <source>
        <dbReference type="EMBL" id="MFC6953699.1"/>
    </source>
</evidence>
<keyword evidence="4 6" id="KW-0472">Membrane</keyword>
<comment type="subcellular location">
    <subcellularLocation>
        <location evidence="1">Endomembrane system</location>
        <topology evidence="1">Multi-pass membrane protein</topology>
    </subcellularLocation>
</comment>
<evidence type="ECO:0000256" key="5">
    <source>
        <dbReference type="SAM" id="MobiDB-lite"/>
    </source>
</evidence>
<dbReference type="InterPro" id="IPR053934">
    <property type="entry name" value="HTTM_dom"/>
</dbReference>
<dbReference type="GO" id="GO:0012505">
    <property type="term" value="C:endomembrane system"/>
    <property type="evidence" value="ECO:0007669"/>
    <property type="project" value="UniProtKB-SubCell"/>
</dbReference>
<dbReference type="RefSeq" id="WP_336350652.1">
    <property type="nucleotide sequence ID" value="NZ_JAZAQL010000002.1"/>
</dbReference>
<dbReference type="PANTHER" id="PTHR39535">
    <property type="entry name" value="SPORULATION-DELAYING PROTEIN SDPB"/>
    <property type="match status" value="1"/>
</dbReference>
<feature type="transmembrane region" description="Helical" evidence="6">
    <location>
        <begin position="360"/>
        <end position="382"/>
    </location>
</feature>
<sequence length="541" mass="58020">MPSLQRLREATVSRVGVDERALAALRVLLATVVLVDVALSVADATAFYTDAGVLPRDLLYAEFPVRGPLSLHSLSGELWWQYVAFALVALAAVAMLVGYRSRLATALTLVLVLSMQFRNPYVLNSGHALLRRLLLWSVLLPVGARWSLDARRRTSTGTAGTGDDEERSGSTVVASVATVGVVVQVLVVYAMNAVLKSRGPAWRSGDAAELVFGMDAITVLLGDALAGQSFLLELGTHAWVLLLYAAPLLVLATGRLRALVAGAFVAAHLAMAATLYLGAFPFVSIAGLLVFLPPFVWDRVEGVVAAHFAGRATAVATALGRARSAVAARTPSVPRPTWWRDAASVTLSRARAVGRTAYRVLPVVVLAAVLVWNAAGFGLLALPADATETVDPKEYRWDMFAPYPLSSDAWYATVGTTESGERVDLYAGAAGRGPPADVDGTYPSQKWYLYLRNVRGGDVDDRRDRFAQYLCERWNRRHASTLATVNVTLVTENVRLGGDNEIGRETFGGSCKGATTRLSAPDATRAREPKPISPVVPERLA</sequence>
<evidence type="ECO:0000313" key="9">
    <source>
        <dbReference type="Proteomes" id="UP001596395"/>
    </source>
</evidence>
<keyword evidence="3 6" id="KW-1133">Transmembrane helix</keyword>
<feature type="region of interest" description="Disordered" evidence="5">
    <location>
        <begin position="513"/>
        <end position="541"/>
    </location>
</feature>
<dbReference type="AlphaFoldDB" id="A0ABD5VDV7"/>
<dbReference type="InterPro" id="IPR052964">
    <property type="entry name" value="Sporulation_signal_mat"/>
</dbReference>
<evidence type="ECO:0000256" key="3">
    <source>
        <dbReference type="ARBA" id="ARBA00022989"/>
    </source>
</evidence>
<accession>A0ABD5VDV7</accession>
<evidence type="ECO:0000256" key="2">
    <source>
        <dbReference type="ARBA" id="ARBA00022692"/>
    </source>
</evidence>
<organism evidence="8 9">
    <name type="scientific">Halorubellus litoreus</name>
    <dbReference type="NCBI Taxonomy" id="755308"/>
    <lineage>
        <taxon>Archaea</taxon>
        <taxon>Methanobacteriati</taxon>
        <taxon>Methanobacteriota</taxon>
        <taxon>Stenosarchaea group</taxon>
        <taxon>Halobacteria</taxon>
        <taxon>Halobacteriales</taxon>
        <taxon>Halorubellaceae</taxon>
        <taxon>Halorubellus</taxon>
    </lineage>
</organism>
<feature type="transmembrane region" description="Helical" evidence="6">
    <location>
        <begin position="79"/>
        <end position="99"/>
    </location>
</feature>
<gene>
    <name evidence="8" type="ORF">ACFQGB_12570</name>
</gene>
<reference evidence="8 9" key="1">
    <citation type="journal article" date="2019" name="Int. J. Syst. Evol. Microbiol.">
        <title>The Global Catalogue of Microorganisms (GCM) 10K type strain sequencing project: providing services to taxonomists for standard genome sequencing and annotation.</title>
        <authorList>
            <consortium name="The Broad Institute Genomics Platform"/>
            <consortium name="The Broad Institute Genome Sequencing Center for Infectious Disease"/>
            <person name="Wu L."/>
            <person name="Ma J."/>
        </authorList>
    </citation>
    <scope>NUCLEOTIDE SEQUENCE [LARGE SCALE GENOMIC DNA]</scope>
    <source>
        <strain evidence="8 9">GX26</strain>
    </source>
</reference>
<dbReference type="PANTHER" id="PTHR39535:SF2">
    <property type="entry name" value="HTTM DOMAIN-CONTAINING PROTEIN"/>
    <property type="match status" value="1"/>
</dbReference>
<dbReference type="SMART" id="SM00752">
    <property type="entry name" value="HTTM"/>
    <property type="match status" value="1"/>
</dbReference>
<evidence type="ECO:0000256" key="1">
    <source>
        <dbReference type="ARBA" id="ARBA00004127"/>
    </source>
</evidence>
<feature type="domain" description="HTTM-like" evidence="7">
    <location>
        <begin position="14"/>
        <end position="296"/>
    </location>
</feature>
<feature type="transmembrane region" description="Helical" evidence="6">
    <location>
        <begin position="266"/>
        <end position="292"/>
    </location>
</feature>
<dbReference type="EMBL" id="JBHSXN010000002">
    <property type="protein sequence ID" value="MFC6953699.1"/>
    <property type="molecule type" value="Genomic_DNA"/>
</dbReference>
<dbReference type="Proteomes" id="UP001596395">
    <property type="component" value="Unassembled WGS sequence"/>
</dbReference>